<dbReference type="Proteomes" id="UP000241645">
    <property type="component" value="Unassembled WGS sequence"/>
</dbReference>
<dbReference type="InterPro" id="IPR013762">
    <property type="entry name" value="Integrase-like_cat_sf"/>
</dbReference>
<dbReference type="SUPFAM" id="SSF56349">
    <property type="entry name" value="DNA breaking-rejoining enzymes"/>
    <property type="match status" value="1"/>
</dbReference>
<dbReference type="PROSITE" id="PS51898">
    <property type="entry name" value="TYR_RECOMBINASE"/>
    <property type="match status" value="1"/>
</dbReference>
<evidence type="ECO:0000256" key="2">
    <source>
        <dbReference type="ARBA" id="ARBA00023125"/>
    </source>
</evidence>
<gene>
    <name evidence="5" type="ORF">C7R92_31620</name>
</gene>
<protein>
    <recommendedName>
        <fullName evidence="4">Tyr recombinase domain-containing protein</fullName>
    </recommendedName>
</protein>
<name>A0ABX5FI03_9BACL</name>
<comment type="similarity">
    <text evidence="1">Belongs to the 'phage' integrase family.</text>
</comment>
<dbReference type="InterPro" id="IPR050090">
    <property type="entry name" value="Tyrosine_recombinase_XerCD"/>
</dbReference>
<dbReference type="GeneID" id="95754614"/>
<evidence type="ECO:0000313" key="5">
    <source>
        <dbReference type="EMBL" id="PSK01253.1"/>
    </source>
</evidence>
<dbReference type="RefSeq" id="WP_106836876.1">
    <property type="nucleotide sequence ID" value="NZ_JARMEW010000057.1"/>
</dbReference>
<evidence type="ECO:0000256" key="3">
    <source>
        <dbReference type="ARBA" id="ARBA00023172"/>
    </source>
</evidence>
<dbReference type="PANTHER" id="PTHR30349:SF41">
    <property type="entry name" value="INTEGRASE_RECOMBINASE PROTEIN MJ0367-RELATED"/>
    <property type="match status" value="1"/>
</dbReference>
<reference evidence="5 6" key="1">
    <citation type="submission" date="2018-03" db="EMBL/GenBank/DDBJ databases">
        <title>Brevisbacillus phylogenomics.</title>
        <authorList>
            <person name="Dunlap C."/>
        </authorList>
    </citation>
    <scope>NUCLEOTIDE SEQUENCE [LARGE SCALE GENOMIC DNA]</scope>
    <source>
        <strain evidence="5 6">NRRL B-41110</strain>
    </source>
</reference>
<sequence length="362" mass="42319">MTFQGRSEDLALKKIKYIPDEVWDQLIANIEKLPYKLIPVIMALEVSGFRISDILTLKTEDFLYCNEQGWWLVGDQMKPGIKGHRIPIVDEKVIAILLAQQEQTRKETDQKSNPKGYLFVQTSGPRKGKPFNQNWVSRVLNLFALECNINYQGKPYHFNSHAFRHRFGVTNINNGMNLVHVQTLLGHMSPEMTMTYARILDTTLRKSREEVLKRTGGLRINARGVFESTDLELQAIDNGLELAWIRHNMESIRMPWGFCVRDYRLNCEFRDQMIEEPPCIKNSCKSFHVDTSFVGYYQEQLDKIAEDLIEYSKNNQLRSMELAEKKIESYKRIIKDIQLSGKVYGLEKERREYVNNERNKVN</sequence>
<dbReference type="Pfam" id="PF00589">
    <property type="entry name" value="Phage_integrase"/>
    <property type="match status" value="1"/>
</dbReference>
<dbReference type="InterPro" id="IPR011010">
    <property type="entry name" value="DNA_brk_join_enz"/>
</dbReference>
<dbReference type="PANTHER" id="PTHR30349">
    <property type="entry name" value="PHAGE INTEGRASE-RELATED"/>
    <property type="match status" value="1"/>
</dbReference>
<evidence type="ECO:0000313" key="6">
    <source>
        <dbReference type="Proteomes" id="UP000241645"/>
    </source>
</evidence>
<dbReference type="EMBL" id="PXZO01000085">
    <property type="protein sequence ID" value="PSK01253.1"/>
    <property type="molecule type" value="Genomic_DNA"/>
</dbReference>
<accession>A0ABX5FI03</accession>
<dbReference type="Gene3D" id="1.10.443.10">
    <property type="entry name" value="Intergrase catalytic core"/>
    <property type="match status" value="1"/>
</dbReference>
<proteinExistence type="inferred from homology"/>
<evidence type="ECO:0000259" key="4">
    <source>
        <dbReference type="PROSITE" id="PS51898"/>
    </source>
</evidence>
<organism evidence="5 6">
    <name type="scientific">Brevibacillus porteri</name>
    <dbReference type="NCBI Taxonomy" id="2126350"/>
    <lineage>
        <taxon>Bacteria</taxon>
        <taxon>Bacillati</taxon>
        <taxon>Bacillota</taxon>
        <taxon>Bacilli</taxon>
        <taxon>Bacillales</taxon>
        <taxon>Paenibacillaceae</taxon>
        <taxon>Brevibacillus</taxon>
    </lineage>
</organism>
<evidence type="ECO:0000256" key="1">
    <source>
        <dbReference type="ARBA" id="ARBA00008857"/>
    </source>
</evidence>
<dbReference type="InterPro" id="IPR002104">
    <property type="entry name" value="Integrase_catalytic"/>
</dbReference>
<keyword evidence="6" id="KW-1185">Reference proteome</keyword>
<comment type="caution">
    <text evidence="5">The sequence shown here is derived from an EMBL/GenBank/DDBJ whole genome shotgun (WGS) entry which is preliminary data.</text>
</comment>
<keyword evidence="2" id="KW-0238">DNA-binding</keyword>
<keyword evidence="3" id="KW-0233">DNA recombination</keyword>
<feature type="domain" description="Tyr recombinase" evidence="4">
    <location>
        <begin position="13"/>
        <end position="209"/>
    </location>
</feature>